<protein>
    <recommendedName>
        <fullName evidence="5">Secreted protein with PEP-CTERM sorting signal</fullName>
    </recommendedName>
</protein>
<feature type="signal peptide" evidence="2">
    <location>
        <begin position="1"/>
        <end position="25"/>
    </location>
</feature>
<evidence type="ECO:0000256" key="2">
    <source>
        <dbReference type="SAM" id="SignalP"/>
    </source>
</evidence>
<dbReference type="AlphaFoldDB" id="A0A2T0TDH9"/>
<name>A0A2T0TDH9_9PSEU</name>
<keyword evidence="2" id="KW-0732">Signal</keyword>
<organism evidence="3 4">
    <name type="scientific">Umezawaea tangerina</name>
    <dbReference type="NCBI Taxonomy" id="84725"/>
    <lineage>
        <taxon>Bacteria</taxon>
        <taxon>Bacillati</taxon>
        <taxon>Actinomycetota</taxon>
        <taxon>Actinomycetes</taxon>
        <taxon>Pseudonocardiales</taxon>
        <taxon>Pseudonocardiaceae</taxon>
        <taxon>Umezawaea</taxon>
    </lineage>
</organism>
<comment type="caution">
    <text evidence="3">The sequence shown here is derived from an EMBL/GenBank/DDBJ whole genome shotgun (WGS) entry which is preliminary data.</text>
</comment>
<keyword evidence="4" id="KW-1185">Reference proteome</keyword>
<sequence>MRGRSAALSLVVVSTTVLLPGVASAADGSVVESAFDGALAGPVGLGAVAVGVIGLVTGFLRRRKGVAVSEQNQRVVPPAADVPTTAPATTQV</sequence>
<proteinExistence type="predicted"/>
<evidence type="ECO:0000256" key="1">
    <source>
        <dbReference type="SAM" id="Phobius"/>
    </source>
</evidence>
<feature type="chain" id="PRO_5015673434" description="Secreted protein with PEP-CTERM sorting signal" evidence="2">
    <location>
        <begin position="26"/>
        <end position="92"/>
    </location>
</feature>
<dbReference type="Proteomes" id="UP000239494">
    <property type="component" value="Unassembled WGS sequence"/>
</dbReference>
<keyword evidence="1" id="KW-0472">Membrane</keyword>
<accession>A0A2T0TDH9</accession>
<feature type="transmembrane region" description="Helical" evidence="1">
    <location>
        <begin position="41"/>
        <end position="60"/>
    </location>
</feature>
<reference evidence="3 4" key="1">
    <citation type="submission" date="2018-03" db="EMBL/GenBank/DDBJ databases">
        <title>Genomic Encyclopedia of Archaeal and Bacterial Type Strains, Phase II (KMG-II): from individual species to whole genera.</title>
        <authorList>
            <person name="Goeker M."/>
        </authorList>
    </citation>
    <scope>NUCLEOTIDE SEQUENCE [LARGE SCALE GENOMIC DNA]</scope>
    <source>
        <strain evidence="3 4">DSM 44720</strain>
    </source>
</reference>
<gene>
    <name evidence="3" type="ORF">CLV43_103471</name>
</gene>
<dbReference type="EMBL" id="PVTF01000003">
    <property type="protein sequence ID" value="PRY43722.1"/>
    <property type="molecule type" value="Genomic_DNA"/>
</dbReference>
<evidence type="ECO:0000313" key="3">
    <source>
        <dbReference type="EMBL" id="PRY43722.1"/>
    </source>
</evidence>
<keyword evidence="1" id="KW-0812">Transmembrane</keyword>
<keyword evidence="1" id="KW-1133">Transmembrane helix</keyword>
<evidence type="ECO:0008006" key="5">
    <source>
        <dbReference type="Google" id="ProtNLM"/>
    </source>
</evidence>
<evidence type="ECO:0000313" key="4">
    <source>
        <dbReference type="Proteomes" id="UP000239494"/>
    </source>
</evidence>